<dbReference type="Gene3D" id="2.60.40.680">
    <property type="match status" value="1"/>
</dbReference>
<dbReference type="SUPFAM" id="SSF49313">
    <property type="entry name" value="Cadherin-like"/>
    <property type="match status" value="1"/>
</dbReference>
<dbReference type="SMART" id="SM00736">
    <property type="entry name" value="CADG"/>
    <property type="match status" value="1"/>
</dbReference>
<comment type="caution">
    <text evidence="2">The sequence shown here is derived from an EMBL/GenBank/DDBJ whole genome shotgun (WGS) entry which is preliminary data.</text>
</comment>
<feature type="domain" description="PKD" evidence="1">
    <location>
        <begin position="264"/>
        <end position="346"/>
    </location>
</feature>
<dbReference type="CDD" id="cd08547">
    <property type="entry name" value="Type_II_cohesin"/>
    <property type="match status" value="1"/>
</dbReference>
<dbReference type="OrthoDB" id="125531at2157"/>
<dbReference type="Proteomes" id="UP000019483">
    <property type="component" value="Unassembled WGS sequence"/>
</dbReference>
<reference evidence="2 3" key="1">
    <citation type="submission" date="2013-08" db="EMBL/GenBank/DDBJ databases">
        <authorList>
            <consortium name="DOE Joint Genome Institute"/>
            <person name="Eisen J."/>
            <person name="Huntemann M."/>
            <person name="Han J."/>
            <person name="Chen A."/>
            <person name="Kyrpides N."/>
            <person name="Mavromatis K."/>
            <person name="Markowitz V."/>
            <person name="Palaniappan K."/>
            <person name="Ivanova N."/>
            <person name="Schaumberg A."/>
            <person name="Pati A."/>
            <person name="Liolios K."/>
            <person name="Nordberg H.P."/>
            <person name="Cantor M.N."/>
            <person name="Hua S.X."/>
            <person name="Woyke T."/>
        </authorList>
    </citation>
    <scope>NUCLEOTIDE SEQUENCE [LARGE SCALE GENOMIC DNA]</scope>
    <source>
        <strain evidence="2 3">DSM 2278</strain>
    </source>
</reference>
<dbReference type="InterPro" id="IPR008965">
    <property type="entry name" value="CBM2/CBM3_carb-bd_dom_sf"/>
</dbReference>
<keyword evidence="3" id="KW-1185">Reference proteome</keyword>
<dbReference type="SMART" id="SM00089">
    <property type="entry name" value="PKD"/>
    <property type="match status" value="1"/>
</dbReference>
<dbReference type="SUPFAM" id="SSF49299">
    <property type="entry name" value="PKD domain"/>
    <property type="match status" value="1"/>
</dbReference>
<dbReference type="InterPro" id="IPR013783">
    <property type="entry name" value="Ig-like_fold"/>
</dbReference>
<dbReference type="InterPro" id="IPR006644">
    <property type="entry name" value="Cadg"/>
</dbReference>
<name>W9DUP2_METTI</name>
<sequence>MNSSKRFHLLTIFTLMVVLILPVMTEEGSSADLVISEISVNPSSYQVEPGNTFSIDIDINPVTPVSGVQFDLSLPSSGFSLLDVNEGDLFSKSGATVAFELKNTPSSTGSGTVYSAVLGNLSANEAGTVAEMTVVAGEETGYFDFGLSNVIMSDTSSNPIGFISNPATVLVDSKPVLTNPGLVQVTENNLLDLKLQAADADNDILTFSASSVPDGASFDNITGNILWTPDPGQVGEHSVEVTASDGYLEDTIILIIEVLPSDLAPVADASGPYTTRVGKKIKLAGTNSYDPDGTIMSYTWDLGDGSTAVGETVFHTYSRTGVYTLTLTVMDNAGNTDTAVTTVTVESFFKFYFK</sequence>
<dbReference type="CDD" id="cd00146">
    <property type="entry name" value="PKD"/>
    <property type="match status" value="1"/>
</dbReference>
<dbReference type="SUPFAM" id="SSF49384">
    <property type="entry name" value="Carbohydrate-binding domain"/>
    <property type="match status" value="1"/>
</dbReference>
<dbReference type="AlphaFoldDB" id="W9DUP2"/>
<dbReference type="GO" id="GO:0030246">
    <property type="term" value="F:carbohydrate binding"/>
    <property type="evidence" value="ECO:0007669"/>
    <property type="project" value="InterPro"/>
</dbReference>
<evidence type="ECO:0000313" key="3">
    <source>
        <dbReference type="Proteomes" id="UP000019483"/>
    </source>
</evidence>
<dbReference type="GO" id="GO:0016020">
    <property type="term" value="C:membrane"/>
    <property type="evidence" value="ECO:0007669"/>
    <property type="project" value="InterPro"/>
</dbReference>
<protein>
    <submittedName>
        <fullName evidence="2">Uncharacterized protein containing chitin-binding domain type 3</fullName>
    </submittedName>
</protein>
<dbReference type="InterPro" id="IPR015919">
    <property type="entry name" value="Cadherin-like_sf"/>
</dbReference>
<evidence type="ECO:0000313" key="2">
    <source>
        <dbReference type="EMBL" id="ETA69360.1"/>
    </source>
</evidence>
<evidence type="ECO:0000259" key="1">
    <source>
        <dbReference type="PROSITE" id="PS50093"/>
    </source>
</evidence>
<dbReference type="Pfam" id="PF18911">
    <property type="entry name" value="PKD_4"/>
    <property type="match status" value="1"/>
</dbReference>
<dbReference type="InterPro" id="IPR022409">
    <property type="entry name" value="PKD/Chitinase_dom"/>
</dbReference>
<dbReference type="InterPro" id="IPR000601">
    <property type="entry name" value="PKD_dom"/>
</dbReference>
<dbReference type="InterPro" id="IPR035986">
    <property type="entry name" value="PKD_dom_sf"/>
</dbReference>
<gene>
    <name evidence="2" type="ORF">MettiDRAFT_2858</name>
</gene>
<dbReference type="Pfam" id="PF05345">
    <property type="entry name" value="He_PIG"/>
    <property type="match status" value="1"/>
</dbReference>
<dbReference type="EMBL" id="AZAJ01000001">
    <property type="protein sequence ID" value="ETA69360.1"/>
    <property type="molecule type" value="Genomic_DNA"/>
</dbReference>
<dbReference type="GO" id="GO:0005509">
    <property type="term" value="F:calcium ion binding"/>
    <property type="evidence" value="ECO:0007669"/>
    <property type="project" value="InterPro"/>
</dbReference>
<dbReference type="PROSITE" id="PS50093">
    <property type="entry name" value="PKD"/>
    <property type="match status" value="1"/>
</dbReference>
<dbReference type="STRING" id="1090322.MettiDRAFT_2858"/>
<organism evidence="2 3">
    <name type="scientific">Methanolobus tindarius DSM 2278</name>
    <dbReference type="NCBI Taxonomy" id="1090322"/>
    <lineage>
        <taxon>Archaea</taxon>
        <taxon>Methanobacteriati</taxon>
        <taxon>Methanobacteriota</taxon>
        <taxon>Stenosarchaea group</taxon>
        <taxon>Methanomicrobia</taxon>
        <taxon>Methanosarcinales</taxon>
        <taxon>Methanosarcinaceae</taxon>
        <taxon>Methanolobus</taxon>
    </lineage>
</organism>
<dbReference type="RefSeq" id="WP_023846492.1">
    <property type="nucleotide sequence ID" value="NZ_AZAJ01000001.1"/>
</dbReference>
<dbReference type="Gene3D" id="2.60.40.10">
    <property type="entry name" value="Immunoglobulins"/>
    <property type="match status" value="2"/>
</dbReference>
<accession>W9DUP2</accession>
<proteinExistence type="predicted"/>